<reference evidence="2 3" key="1">
    <citation type="submission" date="2024-01" db="EMBL/GenBank/DDBJ databases">
        <title>Genome assemblies of Stephania.</title>
        <authorList>
            <person name="Yang L."/>
        </authorList>
    </citation>
    <scope>NUCLEOTIDE SEQUENCE [LARGE SCALE GENOMIC DNA]</scope>
    <source>
        <strain evidence="2">YNDBR</strain>
        <tissue evidence="2">Leaf</tissue>
    </source>
</reference>
<proteinExistence type="predicted"/>
<comment type="caution">
    <text evidence="2">The sequence shown here is derived from an EMBL/GenBank/DDBJ whole genome shotgun (WGS) entry which is preliminary data.</text>
</comment>
<evidence type="ECO:0000313" key="2">
    <source>
        <dbReference type="EMBL" id="KAK9151988.1"/>
    </source>
</evidence>
<dbReference type="Proteomes" id="UP001420932">
    <property type="component" value="Unassembled WGS sequence"/>
</dbReference>
<sequence length="170" mass="17031">MAAQGPQKGGARTAEEGRNSDQRLRGTDSGGAGPAAAVRDRQRRRGSFSTSRGEGCGGSAARVRLAAAQRRPTSGGDGGSGDRRGGGSGGRRGGGSGGRRGGGSGLERGHARLTSNLCGDGEETVQRLCGGSPAQAAAGLRRWRRRLGSENGNGFGAREVKMGLEGGNGL</sequence>
<gene>
    <name evidence="2" type="ORF">Syun_010297</name>
</gene>
<organism evidence="2 3">
    <name type="scientific">Stephania yunnanensis</name>
    <dbReference type="NCBI Taxonomy" id="152371"/>
    <lineage>
        <taxon>Eukaryota</taxon>
        <taxon>Viridiplantae</taxon>
        <taxon>Streptophyta</taxon>
        <taxon>Embryophyta</taxon>
        <taxon>Tracheophyta</taxon>
        <taxon>Spermatophyta</taxon>
        <taxon>Magnoliopsida</taxon>
        <taxon>Ranunculales</taxon>
        <taxon>Menispermaceae</taxon>
        <taxon>Menispermoideae</taxon>
        <taxon>Cissampelideae</taxon>
        <taxon>Stephania</taxon>
    </lineage>
</organism>
<protein>
    <submittedName>
        <fullName evidence="2">Uncharacterized protein</fullName>
    </submittedName>
</protein>
<keyword evidence="3" id="KW-1185">Reference proteome</keyword>
<name>A0AAP0PPH8_9MAGN</name>
<feature type="region of interest" description="Disordered" evidence="1">
    <location>
        <begin position="1"/>
        <end position="112"/>
    </location>
</feature>
<feature type="region of interest" description="Disordered" evidence="1">
    <location>
        <begin position="147"/>
        <end position="170"/>
    </location>
</feature>
<accession>A0AAP0PPH8</accession>
<dbReference type="EMBL" id="JBBNAF010000004">
    <property type="protein sequence ID" value="KAK9151988.1"/>
    <property type="molecule type" value="Genomic_DNA"/>
</dbReference>
<feature type="compositionally biased region" description="Low complexity" evidence="1">
    <location>
        <begin position="60"/>
        <end position="71"/>
    </location>
</feature>
<evidence type="ECO:0000313" key="3">
    <source>
        <dbReference type="Proteomes" id="UP001420932"/>
    </source>
</evidence>
<dbReference type="AlphaFoldDB" id="A0AAP0PPH8"/>
<feature type="compositionally biased region" description="Basic and acidic residues" evidence="1">
    <location>
        <begin position="13"/>
        <end position="26"/>
    </location>
</feature>
<feature type="compositionally biased region" description="Gly residues" evidence="1">
    <location>
        <begin position="86"/>
        <end position="106"/>
    </location>
</feature>
<evidence type="ECO:0000256" key="1">
    <source>
        <dbReference type="SAM" id="MobiDB-lite"/>
    </source>
</evidence>